<evidence type="ECO:0000313" key="2">
    <source>
        <dbReference type="Proteomes" id="UP001519460"/>
    </source>
</evidence>
<proteinExistence type="predicted"/>
<accession>A0ABD0L080</accession>
<keyword evidence="2" id="KW-1185">Reference proteome</keyword>
<gene>
    <name evidence="1" type="ORF">BaRGS_00015955</name>
</gene>
<evidence type="ECO:0000313" key="1">
    <source>
        <dbReference type="EMBL" id="KAK7492817.1"/>
    </source>
</evidence>
<dbReference type="Proteomes" id="UP001519460">
    <property type="component" value="Unassembled WGS sequence"/>
</dbReference>
<protein>
    <submittedName>
        <fullName evidence="1">Uncharacterized protein</fullName>
    </submittedName>
</protein>
<dbReference type="EMBL" id="JACVVK020000099">
    <property type="protein sequence ID" value="KAK7492817.1"/>
    <property type="molecule type" value="Genomic_DNA"/>
</dbReference>
<sequence length="89" mass="9875">IIPTRFGFCAYLCSPYPGTTNSFGLEECEQLRERSRVPEESVTSFTSGNRQSACKCMENKFPDSEEEKVTVFRCSMSNGSTMPSAGELV</sequence>
<dbReference type="AlphaFoldDB" id="A0ABD0L080"/>
<comment type="caution">
    <text evidence="1">The sequence shown here is derived from an EMBL/GenBank/DDBJ whole genome shotgun (WGS) entry which is preliminary data.</text>
</comment>
<reference evidence="1 2" key="1">
    <citation type="journal article" date="2023" name="Sci. Data">
        <title>Genome assembly of the Korean intertidal mud-creeper Batillaria attramentaria.</title>
        <authorList>
            <person name="Patra A.K."/>
            <person name="Ho P.T."/>
            <person name="Jun S."/>
            <person name="Lee S.J."/>
            <person name="Kim Y."/>
            <person name="Won Y.J."/>
        </authorList>
    </citation>
    <scope>NUCLEOTIDE SEQUENCE [LARGE SCALE GENOMIC DNA]</scope>
    <source>
        <strain evidence="1">Wonlab-2016</strain>
    </source>
</reference>
<name>A0ABD0L080_9CAEN</name>
<organism evidence="1 2">
    <name type="scientific">Batillaria attramentaria</name>
    <dbReference type="NCBI Taxonomy" id="370345"/>
    <lineage>
        <taxon>Eukaryota</taxon>
        <taxon>Metazoa</taxon>
        <taxon>Spiralia</taxon>
        <taxon>Lophotrochozoa</taxon>
        <taxon>Mollusca</taxon>
        <taxon>Gastropoda</taxon>
        <taxon>Caenogastropoda</taxon>
        <taxon>Sorbeoconcha</taxon>
        <taxon>Cerithioidea</taxon>
        <taxon>Batillariidae</taxon>
        <taxon>Batillaria</taxon>
    </lineage>
</organism>
<feature type="non-terminal residue" evidence="1">
    <location>
        <position position="1"/>
    </location>
</feature>